<evidence type="ECO:0000313" key="2">
    <source>
        <dbReference type="Proteomes" id="UP000027073"/>
    </source>
</evidence>
<reference evidence="2" key="1">
    <citation type="journal article" date="2014" name="Proc. Natl. Acad. Sci. U.S.A.">
        <title>Extensive sampling of basidiomycete genomes demonstrates inadequacy of the white-rot/brown-rot paradigm for wood decay fungi.</title>
        <authorList>
            <person name="Riley R."/>
            <person name="Salamov A.A."/>
            <person name="Brown D.W."/>
            <person name="Nagy L.G."/>
            <person name="Floudas D."/>
            <person name="Held B.W."/>
            <person name="Levasseur A."/>
            <person name="Lombard V."/>
            <person name="Morin E."/>
            <person name="Otillar R."/>
            <person name="Lindquist E.A."/>
            <person name="Sun H."/>
            <person name="LaButti K.M."/>
            <person name="Schmutz J."/>
            <person name="Jabbour D."/>
            <person name="Luo H."/>
            <person name="Baker S.E."/>
            <person name="Pisabarro A.G."/>
            <person name="Walton J.D."/>
            <person name="Blanchette R.A."/>
            <person name="Henrissat B."/>
            <person name="Martin F."/>
            <person name="Cullen D."/>
            <person name="Hibbett D.S."/>
            <person name="Grigoriev I.V."/>
        </authorList>
    </citation>
    <scope>NUCLEOTIDE SEQUENCE [LARGE SCALE GENOMIC DNA]</scope>
    <source>
        <strain evidence="2">PC15</strain>
    </source>
</reference>
<dbReference type="STRING" id="1137138.A0A067NC65"/>
<sequence>MKRYHHRIQKESYEPGELVLVRTTRLEDHLTRFKTRPRYLGPYEVVRQTPNGTYVIKELDGAVHSDPYAAFWIIKYLTRNDPLLEFQEELDTDEFPEDVDSENFFMDESFAEEN</sequence>
<accession>A0A067NC65</accession>
<dbReference type="VEuPathDB" id="FungiDB:PLEOSDRAFT_1045182"/>
<evidence type="ECO:0000313" key="1">
    <source>
        <dbReference type="EMBL" id="KDQ25434.1"/>
    </source>
</evidence>
<dbReference type="InParanoid" id="A0A067NC65"/>
<name>A0A067NC65_PLEO1</name>
<gene>
    <name evidence="1" type="ORF">PLEOSDRAFT_1045182</name>
</gene>
<dbReference type="EMBL" id="KL198010">
    <property type="protein sequence ID" value="KDQ25434.1"/>
    <property type="molecule type" value="Genomic_DNA"/>
</dbReference>
<proteinExistence type="predicted"/>
<dbReference type="AlphaFoldDB" id="A0A067NC65"/>
<dbReference type="Proteomes" id="UP000027073">
    <property type="component" value="Unassembled WGS sequence"/>
</dbReference>
<dbReference type="OrthoDB" id="8023605at2759"/>
<dbReference type="HOGENOM" id="CLU_000384_22_7_1"/>
<organism evidence="1 2">
    <name type="scientific">Pleurotus ostreatus (strain PC15)</name>
    <name type="common">Oyster mushroom</name>
    <dbReference type="NCBI Taxonomy" id="1137138"/>
    <lineage>
        <taxon>Eukaryota</taxon>
        <taxon>Fungi</taxon>
        <taxon>Dikarya</taxon>
        <taxon>Basidiomycota</taxon>
        <taxon>Agaricomycotina</taxon>
        <taxon>Agaricomycetes</taxon>
        <taxon>Agaricomycetidae</taxon>
        <taxon>Agaricales</taxon>
        <taxon>Pleurotineae</taxon>
        <taxon>Pleurotaceae</taxon>
        <taxon>Pleurotus</taxon>
    </lineage>
</organism>
<protein>
    <submittedName>
        <fullName evidence="1">Uncharacterized protein</fullName>
    </submittedName>
</protein>